<comment type="caution">
    <text evidence="2">The sequence shown here is derived from an EMBL/GenBank/DDBJ whole genome shotgun (WGS) entry which is preliminary data.</text>
</comment>
<evidence type="ECO:0000313" key="2">
    <source>
        <dbReference type="EMBL" id="MBM2619462.1"/>
    </source>
</evidence>
<evidence type="ECO:0000256" key="1">
    <source>
        <dbReference type="SAM" id="Phobius"/>
    </source>
</evidence>
<name>A0ABS2AI13_9ACTN</name>
<dbReference type="EMBL" id="JAENHP010000010">
    <property type="protein sequence ID" value="MBM2619462.1"/>
    <property type="molecule type" value="Genomic_DNA"/>
</dbReference>
<evidence type="ECO:0000313" key="3">
    <source>
        <dbReference type="Proteomes" id="UP000632138"/>
    </source>
</evidence>
<protein>
    <submittedName>
        <fullName evidence="2">Uncharacterized protein</fullName>
    </submittedName>
</protein>
<keyword evidence="1" id="KW-1133">Transmembrane helix</keyword>
<proteinExistence type="predicted"/>
<keyword evidence="1" id="KW-0812">Transmembrane</keyword>
<sequence>MTQATVAGPSTGPATEELDPILVHIELVRHALMDDVLLTGRPLWLWTEAAVWALVAGVGGYTWFWRGEKDYGRG</sequence>
<keyword evidence="3" id="KW-1185">Reference proteome</keyword>
<dbReference type="RefSeq" id="WP_203379450.1">
    <property type="nucleotide sequence ID" value="NZ_JAENHP010000010.1"/>
</dbReference>
<gene>
    <name evidence="2" type="ORF">JIG36_28300</name>
</gene>
<feature type="transmembrane region" description="Helical" evidence="1">
    <location>
        <begin position="43"/>
        <end position="64"/>
    </location>
</feature>
<dbReference type="Proteomes" id="UP000632138">
    <property type="component" value="Unassembled WGS sequence"/>
</dbReference>
<keyword evidence="1" id="KW-0472">Membrane</keyword>
<reference evidence="2 3" key="1">
    <citation type="submission" date="2021-01" db="EMBL/GenBank/DDBJ databases">
        <title>Actinoplanes sp. nov. LDG1-06 isolated from lichen.</title>
        <authorList>
            <person name="Saeng-In P."/>
            <person name="Phongsopitanun W."/>
            <person name="Kanchanasin P."/>
            <person name="Yuki M."/>
            <person name="Kudo T."/>
            <person name="Ohkuma M."/>
            <person name="Tanasupawat S."/>
        </authorList>
    </citation>
    <scope>NUCLEOTIDE SEQUENCE [LARGE SCALE GENOMIC DNA]</scope>
    <source>
        <strain evidence="2 3">LDG1-06</strain>
    </source>
</reference>
<accession>A0ABS2AI13</accession>
<organism evidence="2 3">
    <name type="scientific">Paractinoplanes ovalisporus</name>
    <dbReference type="NCBI Taxonomy" id="2810368"/>
    <lineage>
        <taxon>Bacteria</taxon>
        <taxon>Bacillati</taxon>
        <taxon>Actinomycetota</taxon>
        <taxon>Actinomycetes</taxon>
        <taxon>Micromonosporales</taxon>
        <taxon>Micromonosporaceae</taxon>
        <taxon>Paractinoplanes</taxon>
    </lineage>
</organism>